<keyword evidence="1" id="KW-0812">Transmembrane</keyword>
<dbReference type="EMBL" id="LAZR01036856">
    <property type="protein sequence ID" value="KKL23761.1"/>
    <property type="molecule type" value="Genomic_DNA"/>
</dbReference>
<reference evidence="2" key="1">
    <citation type="journal article" date="2015" name="Nature">
        <title>Complex archaea that bridge the gap between prokaryotes and eukaryotes.</title>
        <authorList>
            <person name="Spang A."/>
            <person name="Saw J.H."/>
            <person name="Jorgensen S.L."/>
            <person name="Zaremba-Niedzwiedzka K."/>
            <person name="Martijn J."/>
            <person name="Lind A.E."/>
            <person name="van Eijk R."/>
            <person name="Schleper C."/>
            <person name="Guy L."/>
            <person name="Ettema T.J."/>
        </authorList>
    </citation>
    <scope>NUCLEOTIDE SEQUENCE</scope>
</reference>
<feature type="transmembrane region" description="Helical" evidence="1">
    <location>
        <begin position="141"/>
        <end position="161"/>
    </location>
</feature>
<keyword evidence="1" id="KW-0472">Membrane</keyword>
<gene>
    <name evidence="2" type="ORF">LCGC14_2422160</name>
</gene>
<evidence type="ECO:0000256" key="1">
    <source>
        <dbReference type="SAM" id="Phobius"/>
    </source>
</evidence>
<feature type="transmembrane region" description="Helical" evidence="1">
    <location>
        <begin position="100"/>
        <end position="120"/>
    </location>
</feature>
<accession>A0A0F9E1I3</accession>
<evidence type="ECO:0000313" key="2">
    <source>
        <dbReference type="EMBL" id="KKL23761.1"/>
    </source>
</evidence>
<comment type="caution">
    <text evidence="2">The sequence shown here is derived from an EMBL/GenBank/DDBJ whole genome shotgun (WGS) entry which is preliminary data.</text>
</comment>
<organism evidence="2">
    <name type="scientific">marine sediment metagenome</name>
    <dbReference type="NCBI Taxonomy" id="412755"/>
    <lineage>
        <taxon>unclassified sequences</taxon>
        <taxon>metagenomes</taxon>
        <taxon>ecological metagenomes</taxon>
    </lineage>
</organism>
<name>A0A0F9E1I3_9ZZZZ</name>
<dbReference type="AlphaFoldDB" id="A0A0F9E1I3"/>
<feature type="transmembrane region" description="Helical" evidence="1">
    <location>
        <begin position="68"/>
        <end position="88"/>
    </location>
</feature>
<protein>
    <recommendedName>
        <fullName evidence="3">Phage tail tape measure protein domain-containing protein</fullName>
    </recommendedName>
</protein>
<evidence type="ECO:0008006" key="3">
    <source>
        <dbReference type="Google" id="ProtNLM"/>
    </source>
</evidence>
<keyword evidence="1" id="KW-1133">Transmembrane helix</keyword>
<feature type="non-terminal residue" evidence="2">
    <location>
        <position position="1"/>
    </location>
</feature>
<sequence length="262" mass="28457">NRLKALKSAAIEVGFKFIEGFTGKAGGAITDFTEKLRKFDVESIVKGIGKAFKILKPWLKAAYDVFKVLKYVLPFVVVGIVAFTVAQWNLNAALAANPVGAVVIALWAMVAVAIIVVRYWDEITAALRAAWNWINNIFNNPALRIAMAMFAQPLLIILGIIQTIVDLLSGKGWKSFLNLGGPIKAFTDILGITKAGGQWRDTEKERATAMSSNIAMLESRSTVTNRSTLDVNFSNPPAGMTAKQKGKSPDINLDLGLSGVRF</sequence>
<proteinExistence type="predicted"/>